<evidence type="ECO:0000313" key="3">
    <source>
        <dbReference type="Proteomes" id="UP000509345"/>
    </source>
</evidence>
<dbReference type="RefSeq" id="WP_158819148.1">
    <property type="nucleotide sequence ID" value="NZ_CP054926.1"/>
</dbReference>
<feature type="region of interest" description="Disordered" evidence="1">
    <location>
        <begin position="1"/>
        <end position="46"/>
    </location>
</feature>
<dbReference type="GeneID" id="87631444"/>
<dbReference type="EMBL" id="CP054926">
    <property type="protein sequence ID" value="QKW41054.1"/>
    <property type="molecule type" value="Genomic_DNA"/>
</dbReference>
<sequence length="46" mass="4950">MVAWAGESFPRRADGSTASSSLTSAHAQAMRELDDLADRATKRRTA</sequence>
<feature type="compositionally biased region" description="Basic and acidic residues" evidence="1">
    <location>
        <begin position="29"/>
        <end position="40"/>
    </location>
</feature>
<protein>
    <submittedName>
        <fullName evidence="2">Uncharacterized protein</fullName>
    </submittedName>
</protein>
<organism evidence="2 3">
    <name type="scientific">Streptomyces microflavus</name>
    <name type="common">Streptomyces lipmanii</name>
    <dbReference type="NCBI Taxonomy" id="1919"/>
    <lineage>
        <taxon>Bacteria</taxon>
        <taxon>Bacillati</taxon>
        <taxon>Actinomycetota</taxon>
        <taxon>Actinomycetes</taxon>
        <taxon>Kitasatosporales</taxon>
        <taxon>Streptomycetaceae</taxon>
        <taxon>Streptomyces</taxon>
    </lineage>
</organism>
<feature type="compositionally biased region" description="Low complexity" evidence="1">
    <location>
        <begin position="15"/>
        <end position="28"/>
    </location>
</feature>
<dbReference type="Proteomes" id="UP000509345">
    <property type="component" value="Chromosome"/>
</dbReference>
<dbReference type="AlphaFoldDB" id="A0A7H8MGT3"/>
<name>A0A7H8MGT3_STRMI</name>
<proteinExistence type="predicted"/>
<gene>
    <name evidence="2" type="ORF">HUT09_09480</name>
</gene>
<evidence type="ECO:0000313" key="2">
    <source>
        <dbReference type="EMBL" id="QKW41054.1"/>
    </source>
</evidence>
<accession>A0A7H8MGT3</accession>
<evidence type="ECO:0000256" key="1">
    <source>
        <dbReference type="SAM" id="MobiDB-lite"/>
    </source>
</evidence>
<reference evidence="2 3" key="1">
    <citation type="submission" date="2020-06" db="EMBL/GenBank/DDBJ databases">
        <title>Genome mining for natural products.</title>
        <authorList>
            <person name="Zhang B."/>
            <person name="Shi J."/>
            <person name="Ge H."/>
        </authorList>
    </citation>
    <scope>NUCLEOTIDE SEQUENCE [LARGE SCALE GENOMIC DNA]</scope>
    <source>
        <strain evidence="2 3">NA06532</strain>
    </source>
</reference>